<dbReference type="Gene3D" id="3.30.390.50">
    <property type="entry name" value="CO dehydrogenase flavoprotein, C-terminal domain"/>
    <property type="match status" value="1"/>
</dbReference>
<dbReference type="EMBL" id="LT546645">
    <property type="protein sequence ID" value="SAI72709.1"/>
    <property type="molecule type" value="Genomic_DNA"/>
</dbReference>
<keyword evidence="2" id="KW-1185">Reference proteome</keyword>
<organism evidence="1 2">
    <name type="scientific">Bordetella trematum</name>
    <dbReference type="NCBI Taxonomy" id="123899"/>
    <lineage>
        <taxon>Bacteria</taxon>
        <taxon>Pseudomonadati</taxon>
        <taxon>Pseudomonadota</taxon>
        <taxon>Betaproteobacteria</taxon>
        <taxon>Burkholderiales</taxon>
        <taxon>Alcaligenaceae</taxon>
        <taxon>Bordetella</taxon>
    </lineage>
</organism>
<gene>
    <name evidence="1" type="ORF">SAMEA3906487_03374</name>
</gene>
<evidence type="ECO:0000313" key="1">
    <source>
        <dbReference type="EMBL" id="SAI72709.1"/>
    </source>
</evidence>
<dbReference type="OrthoDB" id="165281at2"/>
<protein>
    <submittedName>
        <fullName evidence="1">Lipoate-protein ligase A</fullName>
    </submittedName>
</protein>
<dbReference type="Proteomes" id="UP000076825">
    <property type="component" value="Chromosome 1"/>
</dbReference>
<dbReference type="GO" id="GO:0016874">
    <property type="term" value="F:ligase activity"/>
    <property type="evidence" value="ECO:0007669"/>
    <property type="project" value="UniProtKB-KW"/>
</dbReference>
<dbReference type="PATRIC" id="fig|123899.6.peg.3373"/>
<evidence type="ECO:0000313" key="2">
    <source>
        <dbReference type="Proteomes" id="UP000076825"/>
    </source>
</evidence>
<dbReference type="eggNOG" id="COG0095">
    <property type="taxonomic scope" value="Bacteria"/>
</dbReference>
<dbReference type="SUPFAM" id="SSF82649">
    <property type="entry name" value="SufE/NifU"/>
    <property type="match status" value="1"/>
</dbReference>
<dbReference type="RefSeq" id="WP_025516021.1">
    <property type="nucleotide sequence ID" value="NZ_CP016340.1"/>
</dbReference>
<dbReference type="STRING" id="123899.SAMEA3906487_03374"/>
<proteinExistence type="predicted"/>
<dbReference type="KEGG" id="btrm:SAMEA390648703374"/>
<dbReference type="GeneID" id="56589388"/>
<sequence length="91" mass="9501">MHGEYKVPGGKLVVADLSLADGRLADVRISGDFFLEPPEALDAINQALTGLPADADEARLSQAVAQALPPGTEMFGFSPEAIAVVLRRALA</sequence>
<reference evidence="1 2" key="1">
    <citation type="submission" date="2016-04" db="EMBL/GenBank/DDBJ databases">
        <authorList>
            <consortium name="Pathogen Informatics"/>
        </authorList>
    </citation>
    <scope>NUCLEOTIDE SEQUENCE [LARGE SCALE GENOMIC DNA]</scope>
    <source>
        <strain evidence="1 2">H044680328</strain>
    </source>
</reference>
<dbReference type="AlphaFoldDB" id="A0A157JWS5"/>
<name>A0A157JWS5_9BORD</name>
<accession>A0A157JWS5</accession>
<keyword evidence="1" id="KW-0436">Ligase</keyword>